<feature type="compositionally biased region" description="Low complexity" evidence="8">
    <location>
        <begin position="133"/>
        <end position="148"/>
    </location>
</feature>
<feature type="region of interest" description="Disordered" evidence="8">
    <location>
        <begin position="234"/>
        <end position="347"/>
    </location>
</feature>
<dbReference type="FunFam" id="2.10.110.10:FF:000092">
    <property type="entry name" value="LIM domain-containing protein"/>
    <property type="match status" value="1"/>
</dbReference>
<feature type="domain" description="LIM zinc-binding" evidence="9">
    <location>
        <begin position="693"/>
        <end position="752"/>
    </location>
</feature>
<reference evidence="11" key="1">
    <citation type="submission" date="2025-08" db="UniProtKB">
        <authorList>
            <consortium name="RefSeq"/>
        </authorList>
    </citation>
    <scope>IDENTIFICATION</scope>
</reference>
<dbReference type="Gene3D" id="2.10.110.10">
    <property type="entry name" value="Cysteine Rich Protein"/>
    <property type="match status" value="5"/>
</dbReference>
<evidence type="ECO:0000256" key="3">
    <source>
        <dbReference type="ARBA" id="ARBA00022737"/>
    </source>
</evidence>
<evidence type="ECO:0000313" key="11">
    <source>
        <dbReference type="RefSeq" id="XP_018023840.1"/>
    </source>
</evidence>
<keyword evidence="4 7" id="KW-0862">Zinc</keyword>
<feature type="domain" description="LIM zinc-binding" evidence="9">
    <location>
        <begin position="503"/>
        <end position="560"/>
    </location>
</feature>
<dbReference type="CDD" id="cd09335">
    <property type="entry name" value="LIM5_PINCH"/>
    <property type="match status" value="1"/>
</dbReference>
<dbReference type="GO" id="GO:0005925">
    <property type="term" value="C:focal adhesion"/>
    <property type="evidence" value="ECO:0007669"/>
    <property type="project" value="TreeGrafter"/>
</dbReference>
<evidence type="ECO:0000259" key="9">
    <source>
        <dbReference type="PROSITE" id="PS50023"/>
    </source>
</evidence>
<feature type="compositionally biased region" description="Polar residues" evidence="8">
    <location>
        <begin position="79"/>
        <end position="107"/>
    </location>
</feature>
<keyword evidence="2 7" id="KW-0479">Metal-binding</keyword>
<dbReference type="GO" id="GO:2001046">
    <property type="term" value="P:positive regulation of integrin-mediated signaling pathway"/>
    <property type="evidence" value="ECO:0007669"/>
    <property type="project" value="TreeGrafter"/>
</dbReference>
<gene>
    <name evidence="11" type="primary">LOC108679666</name>
</gene>
<dbReference type="KEGG" id="hazt:108679666"/>
<dbReference type="GO" id="GO:0005911">
    <property type="term" value="C:cell-cell junction"/>
    <property type="evidence" value="ECO:0007669"/>
    <property type="project" value="TreeGrafter"/>
</dbReference>
<keyword evidence="5" id="KW-0965">Cell junction</keyword>
<feature type="compositionally biased region" description="Polar residues" evidence="8">
    <location>
        <begin position="24"/>
        <end position="34"/>
    </location>
</feature>
<dbReference type="OrthoDB" id="20689at2759"/>
<evidence type="ECO:0000256" key="5">
    <source>
        <dbReference type="ARBA" id="ARBA00022949"/>
    </source>
</evidence>
<dbReference type="GO" id="GO:0046872">
    <property type="term" value="F:metal ion binding"/>
    <property type="evidence" value="ECO:0007669"/>
    <property type="project" value="UniProtKB-KW"/>
</dbReference>
<dbReference type="GeneID" id="108679666"/>
<dbReference type="CDD" id="cd09334">
    <property type="entry name" value="LIM4_PINCH"/>
    <property type="match status" value="1"/>
</dbReference>
<proteinExistence type="predicted"/>
<feature type="compositionally biased region" description="Basic and acidic residues" evidence="8">
    <location>
        <begin position="263"/>
        <end position="273"/>
    </location>
</feature>
<dbReference type="CDD" id="cd09331">
    <property type="entry name" value="LIM1_PINCH"/>
    <property type="match status" value="1"/>
</dbReference>
<evidence type="ECO:0000256" key="2">
    <source>
        <dbReference type="ARBA" id="ARBA00022723"/>
    </source>
</evidence>
<feature type="compositionally biased region" description="Polar residues" evidence="8">
    <location>
        <begin position="293"/>
        <end position="302"/>
    </location>
</feature>
<name>A0A8B7PCV4_HYAAZ</name>
<dbReference type="PROSITE" id="PS00478">
    <property type="entry name" value="LIM_DOMAIN_1"/>
    <property type="match status" value="2"/>
</dbReference>
<dbReference type="AlphaFoldDB" id="A0A8B7PCV4"/>
<dbReference type="FunFam" id="2.10.110.10:FF:000021">
    <property type="entry name" value="Lim and senescent cell antigen-like-containing"/>
    <property type="match status" value="1"/>
</dbReference>
<dbReference type="FunFam" id="2.10.110.10:FF:000011">
    <property type="entry name" value="Lim and senescent cell antigen-like-containing"/>
    <property type="match status" value="1"/>
</dbReference>
<dbReference type="PANTHER" id="PTHR24210">
    <property type="entry name" value="LIM DOMAIN-CONTAINING PROTEIN"/>
    <property type="match status" value="1"/>
</dbReference>
<dbReference type="RefSeq" id="XP_018023840.1">
    <property type="nucleotide sequence ID" value="XM_018168351.1"/>
</dbReference>
<dbReference type="InterPro" id="IPR017351">
    <property type="entry name" value="PINCH-1-4-like"/>
</dbReference>
<comment type="subcellular location">
    <subcellularLocation>
        <location evidence="1">Cell junction</location>
    </subcellularLocation>
</comment>
<evidence type="ECO:0000256" key="7">
    <source>
        <dbReference type="PROSITE-ProRule" id="PRU00125"/>
    </source>
</evidence>
<dbReference type="CDD" id="cd09332">
    <property type="entry name" value="LIM2_PINCH"/>
    <property type="match status" value="1"/>
</dbReference>
<dbReference type="FunFam" id="2.10.110.10:FF:000017">
    <property type="entry name" value="Lim and senescent cell antigen-like-containing"/>
    <property type="match status" value="1"/>
</dbReference>
<evidence type="ECO:0000256" key="4">
    <source>
        <dbReference type="ARBA" id="ARBA00022833"/>
    </source>
</evidence>
<feature type="compositionally biased region" description="Low complexity" evidence="8">
    <location>
        <begin position="234"/>
        <end position="258"/>
    </location>
</feature>
<evidence type="ECO:0000256" key="8">
    <source>
        <dbReference type="SAM" id="MobiDB-lite"/>
    </source>
</evidence>
<dbReference type="PANTHER" id="PTHR24210:SF0">
    <property type="entry name" value="LIM DOMAIN-CONTAINING PROTEIN"/>
    <property type="match status" value="1"/>
</dbReference>
<evidence type="ECO:0000313" key="10">
    <source>
        <dbReference type="Proteomes" id="UP000694843"/>
    </source>
</evidence>
<dbReference type="FunFam" id="2.10.110.10:FF:000094">
    <property type="entry name" value="LIM domain-containing protein"/>
    <property type="match status" value="1"/>
</dbReference>
<feature type="compositionally biased region" description="Low complexity" evidence="8">
    <location>
        <begin position="279"/>
        <end position="292"/>
    </location>
</feature>
<sequence>MEKSAGHHSSTEKLDMVLRDLGVQQRQIDATPSMSLHMERSPLFTRRHASPPRQDDNEATSAKAGSTGPLPDVLHVSQDAVNSRVQQQAGDPARKTSSPPQLNASVKSSRDSDVSLRHPRLSGCRNTTSSEELSPLTPITPLSPSSLRSPFLVRKTSDGSWPVAVASPCLTRQSSNAVVFESARSMMQSGPDIDDPTVAFEVAHYPKKVITRSISSTPLPPALCTNAPVPADSPLLGSPGSLRSLDQSQDLSSVSSVSFTPDWTDRADRDSDHTYQTVNRSNRSSRTASNSSLHNTSATSSVVEDKRKISATRPPNLPTGLPHRKDSPHSITSRPQVGNLPHLPDDRSHVSNAALLKEDLANLNAPPNSWSDRNQNRYTLFLARNSTTLSMLPEHKVLQLFREQYTKELDIQKALQEEPPNFSPPARGLAKPFGMSLESMVCTRCSDGFQPQEKIVNANGQLWHTQCFVCAQCFRSFPDDIFYEFEGRRYCEHDFQVLFAPCCGSCGEFIIGRVIKAMNSNWHPQCFRCNECEKELADLGFIRYMGRAVCHDCNARLKAQSLNKHMCHKCHSVIDGEPLRWRGDTYHAYHFNCANCQVELTHQAREVKSRPGYTANQLNQLYCLRCHDKMGIPICGACRRPIEERVVTALGKHWHVEHFVCMKCEKPFFGNRHYEKKGQAYCETHYHELFGNLCFVCNQVIYGDVVTALNKAWCVHHFACTHCDVKMTQKTKFFEFDQKPICKKCYEKLPQELKKRLKRQHDIQARGGKVPAN</sequence>
<evidence type="ECO:0000256" key="1">
    <source>
        <dbReference type="ARBA" id="ARBA00004282"/>
    </source>
</evidence>
<dbReference type="Pfam" id="PF00412">
    <property type="entry name" value="LIM"/>
    <property type="match status" value="5"/>
</dbReference>
<evidence type="ECO:0000256" key="6">
    <source>
        <dbReference type="ARBA" id="ARBA00023038"/>
    </source>
</evidence>
<feature type="domain" description="LIM zinc-binding" evidence="9">
    <location>
        <begin position="633"/>
        <end position="692"/>
    </location>
</feature>
<dbReference type="InterPro" id="IPR047944">
    <property type="entry name" value="LIMS1/2-like_LIM1"/>
</dbReference>
<feature type="domain" description="LIM zinc-binding" evidence="9">
    <location>
        <begin position="440"/>
        <end position="501"/>
    </location>
</feature>
<dbReference type="InterPro" id="IPR001781">
    <property type="entry name" value="Znf_LIM"/>
</dbReference>
<dbReference type="SUPFAM" id="SSF57716">
    <property type="entry name" value="Glucocorticoid receptor-like (DNA-binding domain)"/>
    <property type="match status" value="6"/>
</dbReference>
<dbReference type="GO" id="GO:1900026">
    <property type="term" value="P:positive regulation of substrate adhesion-dependent cell spreading"/>
    <property type="evidence" value="ECO:0007669"/>
    <property type="project" value="TreeGrafter"/>
</dbReference>
<keyword evidence="3" id="KW-0677">Repeat</keyword>
<feature type="region of interest" description="Disordered" evidence="8">
    <location>
        <begin position="1"/>
        <end position="148"/>
    </location>
</feature>
<dbReference type="GO" id="GO:0098609">
    <property type="term" value="P:cell-cell adhesion"/>
    <property type="evidence" value="ECO:0007669"/>
    <property type="project" value="TreeGrafter"/>
</dbReference>
<dbReference type="OMA" id="PECHECQ"/>
<dbReference type="Proteomes" id="UP000694843">
    <property type="component" value="Unplaced"/>
</dbReference>
<dbReference type="GO" id="GO:0045216">
    <property type="term" value="P:cell-cell junction organization"/>
    <property type="evidence" value="ECO:0007669"/>
    <property type="project" value="TreeGrafter"/>
</dbReference>
<organism evidence="10 11">
    <name type="scientific">Hyalella azteca</name>
    <name type="common">Amphipod</name>
    <dbReference type="NCBI Taxonomy" id="294128"/>
    <lineage>
        <taxon>Eukaryota</taxon>
        <taxon>Metazoa</taxon>
        <taxon>Ecdysozoa</taxon>
        <taxon>Arthropoda</taxon>
        <taxon>Crustacea</taxon>
        <taxon>Multicrustacea</taxon>
        <taxon>Malacostraca</taxon>
        <taxon>Eumalacostraca</taxon>
        <taxon>Peracarida</taxon>
        <taxon>Amphipoda</taxon>
        <taxon>Senticaudata</taxon>
        <taxon>Talitrida</taxon>
        <taxon>Talitroidea</taxon>
        <taxon>Hyalellidae</taxon>
        <taxon>Hyalella</taxon>
    </lineage>
</organism>
<keyword evidence="10" id="KW-1185">Reference proteome</keyword>
<feature type="compositionally biased region" description="Basic and acidic residues" evidence="8">
    <location>
        <begin position="1"/>
        <end position="18"/>
    </location>
</feature>
<dbReference type="PROSITE" id="PS50023">
    <property type="entry name" value="LIM_DOMAIN_2"/>
    <property type="match status" value="4"/>
</dbReference>
<protein>
    <submittedName>
        <fullName evidence="11">PDZ and LIM domain protein 5</fullName>
    </submittedName>
</protein>
<accession>A0A8B7PCV4</accession>
<dbReference type="GO" id="GO:0005737">
    <property type="term" value="C:cytoplasm"/>
    <property type="evidence" value="ECO:0007669"/>
    <property type="project" value="TreeGrafter"/>
</dbReference>
<dbReference type="SMART" id="SM00132">
    <property type="entry name" value="LIM"/>
    <property type="match status" value="5"/>
</dbReference>
<keyword evidence="6 7" id="KW-0440">LIM domain</keyword>
<dbReference type="CDD" id="cd09333">
    <property type="entry name" value="LIM3_PINCH"/>
    <property type="match status" value="1"/>
</dbReference>